<protein>
    <submittedName>
        <fullName evidence="1">Uncharacterized protein</fullName>
    </submittedName>
</protein>
<evidence type="ECO:0000313" key="2">
    <source>
        <dbReference type="Proteomes" id="UP001139981"/>
    </source>
</evidence>
<dbReference type="EMBL" id="JANBVB010000349">
    <property type="protein sequence ID" value="KAJ2894958.1"/>
    <property type="molecule type" value="Genomic_DNA"/>
</dbReference>
<gene>
    <name evidence="1" type="ORF">IWW38_002434</name>
</gene>
<comment type="caution">
    <text evidence="1">The sequence shown here is derived from an EMBL/GenBank/DDBJ whole genome shotgun (WGS) entry which is preliminary data.</text>
</comment>
<accession>A0ACC1M3J7</accession>
<evidence type="ECO:0000313" key="1">
    <source>
        <dbReference type="EMBL" id="KAJ2894958.1"/>
    </source>
</evidence>
<name>A0ACC1M3J7_9FUNG</name>
<keyword evidence="2" id="KW-1185">Reference proteome</keyword>
<reference evidence="1" key="1">
    <citation type="submission" date="2022-07" db="EMBL/GenBank/DDBJ databases">
        <title>Phylogenomic reconstructions and comparative analyses of Kickxellomycotina fungi.</title>
        <authorList>
            <person name="Reynolds N.K."/>
            <person name="Stajich J.E."/>
            <person name="Barry K."/>
            <person name="Grigoriev I.V."/>
            <person name="Crous P."/>
            <person name="Smith M.E."/>
        </authorList>
    </citation>
    <scope>NUCLEOTIDE SEQUENCE</scope>
    <source>
        <strain evidence="1">CBS 190363</strain>
    </source>
</reference>
<proteinExistence type="predicted"/>
<dbReference type="Proteomes" id="UP001139981">
    <property type="component" value="Unassembled WGS sequence"/>
</dbReference>
<feature type="non-terminal residue" evidence="1">
    <location>
        <position position="1385"/>
    </location>
</feature>
<sequence length="1385" mass="150670">MSEFVDSQVVFLYGSQTGNAESISYSMYEAAVKRGFSAKWHVLDDHDKIGFNDARTVVFVVSTTGDGDPPDNSARFWRVLRKATRGKEGAYSHLRFAILGLGDTNYSNFCNTAQRLDKQLLEAGATAFYPKGLADDGTGLEEVVEAWIEGLWPALARVAHCNSAEASEKEEEEKEQVADNVASDKDQVAANASSDEDKVAAELADLSLESSTYQPLVLDFQAMETLKAITGAPRVPSTVCTMEYASDSALRPTQHTTFPPWYSAMAGEDASLAPFLATVQSTQQITTAEALKRTLLIELLVSNTELGEWQAGDSFNIYAPNDSQVVAALLERLAVSAEDMHRAVILIRRDPAIALPAHLARFEAGLTSAFGILQWACDVQAAPRKALLRALADHCALAGDRDRLLFLSSRQGAEAFDALRRQSPTTLDLLRAFPSCRPPVARLLELLPPLAPRAYSLCNAPAASPVTWRFAFNVVEYCVEAAGHLLQRRGVCTPWLERLPRGSSILVAKRRSAGAFRLPSLLLVSLEGTPTLADASTFSTLAHFPPADAGVLKDDDGYEEENDCDNIDIDADYSGITTESVLFGLRSLDDFERQAAVHTEASYTTNASPMEPDADNFECLSRLDLLQGLSEHSPNTGTGALSLFNEAELSAALEQIYWGSLEIPLPNIDVSEPASTILAPTPTSTPVSHTLLPTNQNAADDDDEDEDDEEEEEDDDDENPLELEELSLFSLFLSDMPAFESFLGNLSLNQLRQCAATVNAVLMRRESTLSEAAPSAQSNATRRQSSISSSGPRESLETNSDDNEDDSFMNVNGAAEADWHSQVDGHFHPEMLEHGATAAVAEPERNQIDTCLPSTTLTLLREWLPPSTADCVITALQAANLTAPLSIAAGSSRAIASARTTVPRLKPRLLEPISSADAQANATASEAKGVDVSGSGTSTESRRPSSHYYSESMQTNEPLLETGGDDVPWLSFVYAQKGKPKRHRIRIDIERAPLAAIPHSFQANNCVYPRANCAKQAYTGNRWTYETECNGIGWKLAFLNQELLSGRRGLLQTGVNNYRTIVAGRKSRRIARLEKAERIQQTTPSCESRPASAGRLTLASGASSKRPLSQSVFTNSANQGERYADAETESVTSPGDKRAKLTHHHRPVALASQPSLSRTIASGSDVLLTVDISDDNLPTSQHFDQACEGMAIIDAANVLSVDTCVQAGLSLSLSSSSSTARASMPHTTPTCASVPPLLSQPLQQASTAASQHAKCLTVNAYVNSKFSRIRIGIDLATIDSVAVADAKFKKDHAVFPRAMNTSRSRYGALQGRWEFELACNELSWKLAWLNKSRLKGRRPLIQKCLDAYRAKFSTPPWALLACYKDQMNESVDPRFFDYWTPRPGR</sequence>
<organism evidence="1 2">
    <name type="scientific">Coemansia aciculifera</name>
    <dbReference type="NCBI Taxonomy" id="417176"/>
    <lineage>
        <taxon>Eukaryota</taxon>
        <taxon>Fungi</taxon>
        <taxon>Fungi incertae sedis</taxon>
        <taxon>Zoopagomycota</taxon>
        <taxon>Kickxellomycotina</taxon>
        <taxon>Kickxellomycetes</taxon>
        <taxon>Kickxellales</taxon>
        <taxon>Kickxellaceae</taxon>
        <taxon>Coemansia</taxon>
    </lineage>
</organism>